<proteinExistence type="predicted"/>
<dbReference type="Proteomes" id="UP000478052">
    <property type="component" value="Unassembled WGS sequence"/>
</dbReference>
<evidence type="ECO:0000313" key="2">
    <source>
        <dbReference type="Proteomes" id="UP000478052"/>
    </source>
</evidence>
<protein>
    <recommendedName>
        <fullName evidence="3">Craniofacial development protein 2-like</fullName>
    </recommendedName>
</protein>
<comment type="caution">
    <text evidence="1">The sequence shown here is derived from an EMBL/GenBank/DDBJ whole genome shotgun (WGS) entry which is preliminary data.</text>
</comment>
<dbReference type="OrthoDB" id="6596183at2759"/>
<gene>
    <name evidence="1" type="ORF">FWK35_00014766</name>
</gene>
<sequence>MIIVGNWNAVAGEIKEQGISDAFELGKRIQKDKRLIVIMESNLSLKKPENKQITRKRWYINKLKDEEIRYNYSEEVNNNLKELLILQQNEPYGLNDEWESLKTKRN</sequence>
<name>A0A6G0YSZ5_APHCR</name>
<accession>A0A6G0YSZ5</accession>
<organism evidence="1 2">
    <name type="scientific">Aphis craccivora</name>
    <name type="common">Cowpea aphid</name>
    <dbReference type="NCBI Taxonomy" id="307492"/>
    <lineage>
        <taxon>Eukaryota</taxon>
        <taxon>Metazoa</taxon>
        <taxon>Ecdysozoa</taxon>
        <taxon>Arthropoda</taxon>
        <taxon>Hexapoda</taxon>
        <taxon>Insecta</taxon>
        <taxon>Pterygota</taxon>
        <taxon>Neoptera</taxon>
        <taxon>Paraneoptera</taxon>
        <taxon>Hemiptera</taxon>
        <taxon>Sternorrhyncha</taxon>
        <taxon>Aphidomorpha</taxon>
        <taxon>Aphidoidea</taxon>
        <taxon>Aphididae</taxon>
        <taxon>Aphidini</taxon>
        <taxon>Aphis</taxon>
        <taxon>Aphis</taxon>
    </lineage>
</organism>
<evidence type="ECO:0008006" key="3">
    <source>
        <dbReference type="Google" id="ProtNLM"/>
    </source>
</evidence>
<reference evidence="1 2" key="1">
    <citation type="submission" date="2019-08" db="EMBL/GenBank/DDBJ databases">
        <title>Whole genome of Aphis craccivora.</title>
        <authorList>
            <person name="Voronova N.V."/>
            <person name="Shulinski R.S."/>
            <person name="Bandarenka Y.V."/>
            <person name="Zhorov D.G."/>
            <person name="Warner D."/>
        </authorList>
    </citation>
    <scope>NUCLEOTIDE SEQUENCE [LARGE SCALE GENOMIC DNA]</scope>
    <source>
        <strain evidence="1">180601</strain>
        <tissue evidence="1">Whole Body</tissue>
    </source>
</reference>
<evidence type="ECO:0000313" key="1">
    <source>
        <dbReference type="EMBL" id="KAF0760713.1"/>
    </source>
</evidence>
<keyword evidence="2" id="KW-1185">Reference proteome</keyword>
<dbReference type="AlphaFoldDB" id="A0A6G0YSZ5"/>
<dbReference type="EMBL" id="VUJU01002600">
    <property type="protein sequence ID" value="KAF0760713.1"/>
    <property type="molecule type" value="Genomic_DNA"/>
</dbReference>